<name>A0A8J4RD48_9ROSI</name>
<comment type="caution">
    <text evidence="2">The sequence shown here is derived from an EMBL/GenBank/DDBJ whole genome shotgun (WGS) entry which is preliminary data.</text>
</comment>
<sequence length="103" mass="12070">MPNLHHDHWIVGLTTHAYRTIIANHRTITATTHDHQTIQSDPNPSNHDPDHWTTPNHGTEKREEGRKELEALVRLNQQILLLLPIHNAFLTVKRRCLLKEEER</sequence>
<feature type="compositionally biased region" description="Polar residues" evidence="1">
    <location>
        <begin position="30"/>
        <end position="46"/>
    </location>
</feature>
<evidence type="ECO:0000256" key="1">
    <source>
        <dbReference type="SAM" id="MobiDB-lite"/>
    </source>
</evidence>
<evidence type="ECO:0000313" key="3">
    <source>
        <dbReference type="Proteomes" id="UP000737018"/>
    </source>
</evidence>
<protein>
    <submittedName>
        <fullName evidence="2">Uncharacterized protein</fullName>
    </submittedName>
</protein>
<organism evidence="2 3">
    <name type="scientific">Castanea mollissima</name>
    <name type="common">Chinese chestnut</name>
    <dbReference type="NCBI Taxonomy" id="60419"/>
    <lineage>
        <taxon>Eukaryota</taxon>
        <taxon>Viridiplantae</taxon>
        <taxon>Streptophyta</taxon>
        <taxon>Embryophyta</taxon>
        <taxon>Tracheophyta</taxon>
        <taxon>Spermatophyta</taxon>
        <taxon>Magnoliopsida</taxon>
        <taxon>eudicotyledons</taxon>
        <taxon>Gunneridae</taxon>
        <taxon>Pentapetalae</taxon>
        <taxon>rosids</taxon>
        <taxon>fabids</taxon>
        <taxon>Fagales</taxon>
        <taxon>Fagaceae</taxon>
        <taxon>Castanea</taxon>
    </lineage>
</organism>
<evidence type="ECO:0000313" key="2">
    <source>
        <dbReference type="EMBL" id="KAF3961103.1"/>
    </source>
</evidence>
<keyword evidence="3" id="KW-1185">Reference proteome</keyword>
<reference evidence="2" key="1">
    <citation type="submission" date="2020-03" db="EMBL/GenBank/DDBJ databases">
        <title>Castanea mollissima Vanexum genome sequencing.</title>
        <authorList>
            <person name="Staton M."/>
        </authorList>
    </citation>
    <scope>NUCLEOTIDE SEQUENCE</scope>
    <source>
        <tissue evidence="2">Leaf</tissue>
    </source>
</reference>
<dbReference type="AlphaFoldDB" id="A0A8J4RD48"/>
<proteinExistence type="predicted"/>
<dbReference type="EMBL" id="JRKL02001969">
    <property type="protein sequence ID" value="KAF3961103.1"/>
    <property type="molecule type" value="Genomic_DNA"/>
</dbReference>
<accession>A0A8J4RD48</accession>
<gene>
    <name evidence="2" type="ORF">CMV_014243</name>
</gene>
<feature type="region of interest" description="Disordered" evidence="1">
    <location>
        <begin position="30"/>
        <end position="64"/>
    </location>
</feature>
<dbReference type="Proteomes" id="UP000737018">
    <property type="component" value="Unassembled WGS sequence"/>
</dbReference>